<dbReference type="EMBL" id="RCZH01000012">
    <property type="protein sequence ID" value="TPG37822.1"/>
    <property type="molecule type" value="Genomic_DNA"/>
</dbReference>
<feature type="domain" description="Outer membrane protein beta-barrel" evidence="1">
    <location>
        <begin position="18"/>
        <end position="183"/>
    </location>
</feature>
<proteinExistence type="predicted"/>
<dbReference type="Pfam" id="PF13568">
    <property type="entry name" value="OMP_b-brl_2"/>
    <property type="match status" value="1"/>
</dbReference>
<dbReference type="OrthoDB" id="947434at2"/>
<name>A0A502ELG0_9FLAO</name>
<gene>
    <name evidence="2" type="ORF">EAH81_17990</name>
</gene>
<dbReference type="Gene3D" id="2.40.160.20">
    <property type="match status" value="1"/>
</dbReference>
<dbReference type="InterPro" id="IPR011250">
    <property type="entry name" value="OMP/PagP_B-barrel"/>
</dbReference>
<dbReference type="RefSeq" id="WP_140509572.1">
    <property type="nucleotide sequence ID" value="NZ_RCZH01000012.1"/>
</dbReference>
<evidence type="ECO:0000259" key="1">
    <source>
        <dbReference type="Pfam" id="PF13568"/>
    </source>
</evidence>
<dbReference type="Proteomes" id="UP000319700">
    <property type="component" value="Unassembled WGS sequence"/>
</dbReference>
<keyword evidence="3" id="KW-1185">Reference proteome</keyword>
<organism evidence="2 3">
    <name type="scientific">Flavobacterium pectinovorum</name>
    <dbReference type="NCBI Taxonomy" id="29533"/>
    <lineage>
        <taxon>Bacteria</taxon>
        <taxon>Pseudomonadati</taxon>
        <taxon>Bacteroidota</taxon>
        <taxon>Flavobacteriia</taxon>
        <taxon>Flavobacteriales</taxon>
        <taxon>Flavobacteriaceae</taxon>
        <taxon>Flavobacterium</taxon>
    </lineage>
</organism>
<comment type="caution">
    <text evidence="2">The sequence shown here is derived from an EMBL/GenBank/DDBJ whole genome shotgun (WGS) entry which is preliminary data.</text>
</comment>
<dbReference type="AlphaFoldDB" id="A0A502ELG0"/>
<accession>A0A502ELG0</accession>
<evidence type="ECO:0000313" key="3">
    <source>
        <dbReference type="Proteomes" id="UP000319700"/>
    </source>
</evidence>
<evidence type="ECO:0000313" key="2">
    <source>
        <dbReference type="EMBL" id="TPG37822.1"/>
    </source>
</evidence>
<reference evidence="2 3" key="1">
    <citation type="journal article" date="2019" name="Environ. Microbiol.">
        <title>Species interactions and distinct microbial communities in high Arctic permafrost affected cryosols are associated with the CH4 and CO2 gas fluxes.</title>
        <authorList>
            <person name="Altshuler I."/>
            <person name="Hamel J."/>
            <person name="Turney S."/>
            <person name="Magnuson E."/>
            <person name="Levesque R."/>
            <person name="Greer C."/>
            <person name="Whyte L.G."/>
        </authorList>
    </citation>
    <scope>NUCLEOTIDE SEQUENCE [LARGE SCALE GENOMIC DNA]</scope>
    <source>
        <strain evidence="2 3">42</strain>
    </source>
</reference>
<dbReference type="SUPFAM" id="SSF56925">
    <property type="entry name" value="OMPA-like"/>
    <property type="match status" value="1"/>
</dbReference>
<protein>
    <submittedName>
        <fullName evidence="2">PorT family protein</fullName>
    </submittedName>
</protein>
<sequence>MKKIILSVIAIIVFGFVNAQEVKFGVKGGGNVSNFSGDVEGFNSRVGFNVGAFAEIKLSDKFALQPEVLYSQQGAKIKVAGSIYDGFNYQHYRGTLKYNLGYINMPIMFKYYAIENFALQVGPQIGFLTFAKGRAKHEGVTSEISIKDFYETIDFGLNFGASYDFTKNIFVETRYNLGISNIAQNEIGDTSKVHNSVFSLSLGYKF</sequence>
<dbReference type="InterPro" id="IPR025665">
    <property type="entry name" value="Beta-barrel_OMP_2"/>
</dbReference>